<evidence type="ECO:0000256" key="3">
    <source>
        <dbReference type="ARBA" id="ARBA00022723"/>
    </source>
</evidence>
<dbReference type="Pfam" id="PF02906">
    <property type="entry name" value="Fe_hyd_lg_C"/>
    <property type="match status" value="1"/>
</dbReference>
<evidence type="ECO:0000256" key="6">
    <source>
        <dbReference type="ARBA" id="ARBA00025099"/>
    </source>
</evidence>
<dbReference type="InterPro" id="IPR004108">
    <property type="entry name" value="Fe_hydrogenase_lsu_C"/>
</dbReference>
<dbReference type="SUPFAM" id="SSF53920">
    <property type="entry name" value="Fe-only hydrogenase"/>
    <property type="match status" value="1"/>
</dbReference>
<comment type="function">
    <text evidence="6">Component of the cytosolic Fe/S protein assembly machinery. Required for maturation of extramitochondrial Fe/S proteins. May play a role in the transfer of pre-assembled Fe/S clusters to target apoproteins.</text>
</comment>
<sequence>MSAILSADDLNDFISPGVACIKPVETLPKQQPQENAYEVTTEDKIAAAEAPPASISLTDCLACSGCVTSAEAVLVSLQSHQEVLNTLDAYPELRLPWTAQGESLPGPSDGKVFVASVSPQTRASIAATYSISEAAATNMIQQLLSGPAGLRSGGSNNSGFSWVIDTNVMRQAALVAAADEVMDSLAPSAKHTTDFSGSRAEKPKKPILASACPGWICYAEKTHPHALPHMSRLKSPQALTGTLIKSVLARKYGINPENVWHMAIMPCFDKKLEASREELTDIHWSPDGTNTERKGIRDVDCVITARELLMLAESRGISFPQLPRKPLSRQHRTSFPDPKLDRFLFPSTSTSNGSRDAGTSGGYLWHVMQTYRAQHPGSQITTQRGRNADVVEYTLVDSENAAIVRTARYYGFRNIQNLVRRLKPARASRMPGAASRLGGARKPGAAAGSAGSQNMSDYAYVEVMACPGGCTNGGGQIKVGDVGALAGSGVENGGDQIVAPQQKEWLQRVDEAYFSSSSASSSPAPSDTEDEGAEDVDDGSAVTTANSSANGDVELEDAEDASLVDGISHSKIKDIFSHWSELTGVATDKLVYTSYRKVESDIGKSTTDVERVAGLASTIGGGW</sequence>
<reference evidence="10 11" key="1">
    <citation type="journal article" date="2014" name="BMC Genomics">
        <title>Genome sequencing of four Aureobasidium pullulans varieties: biotechnological potential, stress tolerance, and description of new species.</title>
        <authorList>
            <person name="Gostin Ar C."/>
            <person name="Ohm R.A."/>
            <person name="Kogej T."/>
            <person name="Sonjak S."/>
            <person name="Turk M."/>
            <person name="Zajc J."/>
            <person name="Zalar P."/>
            <person name="Grube M."/>
            <person name="Sun H."/>
            <person name="Han J."/>
            <person name="Sharma A."/>
            <person name="Chiniquy J."/>
            <person name="Ngan C.Y."/>
            <person name="Lipzen A."/>
            <person name="Barry K."/>
            <person name="Grigoriev I.V."/>
            <person name="Gunde-Cimerman N."/>
        </authorList>
    </citation>
    <scope>NUCLEOTIDE SEQUENCE [LARGE SCALE GENOMIC DNA]</scope>
    <source>
        <strain evidence="10 11">CBS 147.97</strain>
    </source>
</reference>
<dbReference type="STRING" id="1043004.A0A074WF82"/>
<keyword evidence="2" id="KW-0004">4Fe-4S</keyword>
<keyword evidence="5" id="KW-0411">Iron-sulfur</keyword>
<dbReference type="Proteomes" id="UP000027730">
    <property type="component" value="Unassembled WGS sequence"/>
</dbReference>
<dbReference type="Gene3D" id="3.40.950.10">
    <property type="entry name" value="Fe-only Hydrogenase (Larger Subunit), Chain L, domain 3"/>
    <property type="match status" value="1"/>
</dbReference>
<dbReference type="AlphaFoldDB" id="A0A074WF82"/>
<keyword evidence="11" id="KW-1185">Reference proteome</keyword>
<dbReference type="Gene3D" id="3.40.50.1780">
    <property type="match status" value="1"/>
</dbReference>
<evidence type="ECO:0000259" key="9">
    <source>
        <dbReference type="Pfam" id="PF02906"/>
    </source>
</evidence>
<evidence type="ECO:0000256" key="1">
    <source>
        <dbReference type="ARBA" id="ARBA00006596"/>
    </source>
</evidence>
<dbReference type="OrthoDB" id="10253113at2759"/>
<evidence type="ECO:0000256" key="8">
    <source>
        <dbReference type="SAM" id="MobiDB-lite"/>
    </source>
</evidence>
<evidence type="ECO:0000256" key="7">
    <source>
        <dbReference type="ARBA" id="ARBA00031269"/>
    </source>
</evidence>
<dbReference type="InterPro" id="IPR009016">
    <property type="entry name" value="Fe_hydrogenase"/>
</dbReference>
<comment type="similarity">
    <text evidence="1">Belongs to the NARF family.</text>
</comment>
<dbReference type="GO" id="GO:0051539">
    <property type="term" value="F:4 iron, 4 sulfur cluster binding"/>
    <property type="evidence" value="ECO:0007669"/>
    <property type="project" value="UniProtKB-KW"/>
</dbReference>
<feature type="region of interest" description="Disordered" evidence="8">
    <location>
        <begin position="512"/>
        <end position="557"/>
    </location>
</feature>
<dbReference type="RefSeq" id="XP_013424262.1">
    <property type="nucleotide sequence ID" value="XM_013568808.1"/>
</dbReference>
<feature type="compositionally biased region" description="Acidic residues" evidence="8">
    <location>
        <begin position="527"/>
        <end position="538"/>
    </location>
</feature>
<dbReference type="PANTHER" id="PTHR11615">
    <property type="entry name" value="NITRATE, FORMATE, IRON DEHYDROGENASE"/>
    <property type="match status" value="1"/>
</dbReference>
<name>A0A074WF82_9PEZI</name>
<proteinExistence type="inferred from homology"/>
<keyword evidence="3" id="KW-0479">Metal-binding</keyword>
<dbReference type="FunFam" id="3.40.50.1780:FF:000004">
    <property type="entry name" value="Cytosolic Fe-S cluster assembly factor nar1"/>
    <property type="match status" value="1"/>
</dbReference>
<feature type="domain" description="Iron hydrogenase large subunit C-terminal" evidence="9">
    <location>
        <begin position="112"/>
        <end position="474"/>
    </location>
</feature>
<dbReference type="HOGENOM" id="CLU_018240_0_1_1"/>
<feature type="region of interest" description="Disordered" evidence="8">
    <location>
        <begin position="432"/>
        <end position="451"/>
    </location>
</feature>
<dbReference type="InterPro" id="IPR050340">
    <property type="entry name" value="Cytosolic_Fe-S_CAF"/>
</dbReference>
<dbReference type="GeneID" id="25411871"/>
<evidence type="ECO:0000313" key="11">
    <source>
        <dbReference type="Proteomes" id="UP000027730"/>
    </source>
</evidence>
<evidence type="ECO:0000256" key="4">
    <source>
        <dbReference type="ARBA" id="ARBA00023004"/>
    </source>
</evidence>
<organism evidence="10 11">
    <name type="scientific">Aureobasidium namibiae CBS 147.97</name>
    <dbReference type="NCBI Taxonomy" id="1043004"/>
    <lineage>
        <taxon>Eukaryota</taxon>
        <taxon>Fungi</taxon>
        <taxon>Dikarya</taxon>
        <taxon>Ascomycota</taxon>
        <taxon>Pezizomycotina</taxon>
        <taxon>Dothideomycetes</taxon>
        <taxon>Dothideomycetidae</taxon>
        <taxon>Dothideales</taxon>
        <taxon>Saccotheciaceae</taxon>
        <taxon>Aureobasidium</taxon>
    </lineage>
</organism>
<gene>
    <name evidence="10" type="ORF">M436DRAFT_53939</name>
</gene>
<keyword evidence="4" id="KW-0408">Iron</keyword>
<feature type="region of interest" description="Disordered" evidence="8">
    <location>
        <begin position="322"/>
        <end position="357"/>
    </location>
</feature>
<dbReference type="EMBL" id="KL584718">
    <property type="protein sequence ID" value="KEQ70214.1"/>
    <property type="molecule type" value="Genomic_DNA"/>
</dbReference>
<evidence type="ECO:0000313" key="10">
    <source>
        <dbReference type="EMBL" id="KEQ70214.1"/>
    </source>
</evidence>
<accession>A0A074WF82</accession>
<feature type="compositionally biased region" description="Low complexity" evidence="8">
    <location>
        <begin position="515"/>
        <end position="526"/>
    </location>
</feature>
<evidence type="ECO:0000256" key="5">
    <source>
        <dbReference type="ARBA" id="ARBA00023014"/>
    </source>
</evidence>
<evidence type="ECO:0000256" key="2">
    <source>
        <dbReference type="ARBA" id="ARBA00022485"/>
    </source>
</evidence>
<feature type="compositionally biased region" description="Polar residues" evidence="8">
    <location>
        <begin position="541"/>
        <end position="550"/>
    </location>
</feature>
<protein>
    <recommendedName>
        <fullName evidence="7">Nuclear architecture-related protein 1</fullName>
    </recommendedName>
</protein>
<dbReference type="GO" id="GO:0046872">
    <property type="term" value="F:metal ion binding"/>
    <property type="evidence" value="ECO:0007669"/>
    <property type="project" value="UniProtKB-KW"/>
</dbReference>